<comment type="caution">
    <text evidence="2">The sequence shown here is derived from an EMBL/GenBank/DDBJ whole genome shotgun (WGS) entry which is preliminary data.</text>
</comment>
<proteinExistence type="predicted"/>
<dbReference type="InterPro" id="IPR021215">
    <property type="entry name" value="DUF2752"/>
</dbReference>
<organism evidence="2 3">
    <name type="scientific">Mucilaginibacter roseus</name>
    <dbReference type="NCBI Taxonomy" id="1528868"/>
    <lineage>
        <taxon>Bacteria</taxon>
        <taxon>Pseudomonadati</taxon>
        <taxon>Bacteroidota</taxon>
        <taxon>Sphingobacteriia</taxon>
        <taxon>Sphingobacteriales</taxon>
        <taxon>Sphingobacteriaceae</taxon>
        <taxon>Mucilaginibacter</taxon>
    </lineage>
</organism>
<dbReference type="RefSeq" id="WP_232178073.1">
    <property type="nucleotide sequence ID" value="NZ_JAJPWV010000003.1"/>
</dbReference>
<dbReference type="Proteomes" id="UP001199919">
    <property type="component" value="Unassembled WGS sequence"/>
</dbReference>
<accession>A0ABS8U733</accession>
<dbReference type="EMBL" id="JAJPWV010000003">
    <property type="protein sequence ID" value="MCD8741466.1"/>
    <property type="molecule type" value="Genomic_DNA"/>
</dbReference>
<evidence type="ECO:0000313" key="3">
    <source>
        <dbReference type="Proteomes" id="UP001199919"/>
    </source>
</evidence>
<dbReference type="Pfam" id="PF10825">
    <property type="entry name" value="DUF2752"/>
    <property type="match status" value="1"/>
</dbReference>
<keyword evidence="1" id="KW-0812">Transmembrane</keyword>
<keyword evidence="1" id="KW-1133">Transmembrane helix</keyword>
<evidence type="ECO:0000256" key="1">
    <source>
        <dbReference type="SAM" id="Phobius"/>
    </source>
</evidence>
<name>A0ABS8U733_9SPHI</name>
<gene>
    <name evidence="2" type="ORF">LT679_12690</name>
</gene>
<sequence length="59" mass="6449">MAGIGWCPGCGLGHSISWLFRGNLNNSFQAHWLGIPALAIISWRIVILIKGKTNPISFN</sequence>
<keyword evidence="1" id="KW-0472">Membrane</keyword>
<protein>
    <submittedName>
        <fullName evidence="2">DUF2752 domain-containing protein</fullName>
    </submittedName>
</protein>
<reference evidence="2 3" key="1">
    <citation type="submission" date="2021-12" db="EMBL/GenBank/DDBJ databases">
        <title>Mucilaginibacter roseus genome.</title>
        <authorList>
            <person name="Ferreira J.R."/>
            <person name="Newman J.D."/>
        </authorList>
    </citation>
    <scope>NUCLEOTIDE SEQUENCE [LARGE SCALE GENOMIC DNA]</scope>
    <source>
        <strain evidence="2 3">LMG 28454</strain>
    </source>
</reference>
<keyword evidence="3" id="KW-1185">Reference proteome</keyword>
<feature type="transmembrane region" description="Helical" evidence="1">
    <location>
        <begin position="30"/>
        <end position="49"/>
    </location>
</feature>
<evidence type="ECO:0000313" key="2">
    <source>
        <dbReference type="EMBL" id="MCD8741466.1"/>
    </source>
</evidence>